<dbReference type="EMBL" id="CP039247">
    <property type="protein sequence ID" value="QCB27985.1"/>
    <property type="molecule type" value="Genomic_DNA"/>
</dbReference>
<gene>
    <name evidence="2" type="ORF">CENDO_03455</name>
</gene>
<dbReference type="PANTHER" id="PTHR40078:SF1">
    <property type="entry name" value="INTEGRAL MEMBRANE PROTEIN"/>
    <property type="match status" value="1"/>
</dbReference>
<organism evidence="2 3">
    <name type="scientific">Corynebacterium endometrii</name>
    <dbReference type="NCBI Taxonomy" id="2488819"/>
    <lineage>
        <taxon>Bacteria</taxon>
        <taxon>Bacillati</taxon>
        <taxon>Actinomycetota</taxon>
        <taxon>Actinomycetes</taxon>
        <taxon>Mycobacteriales</taxon>
        <taxon>Corynebacteriaceae</taxon>
        <taxon>Corynebacterium</taxon>
    </lineage>
</organism>
<protein>
    <recommendedName>
        <fullName evidence="4">Integral membrane protein</fullName>
    </recommendedName>
</protein>
<feature type="transmembrane region" description="Helical" evidence="1">
    <location>
        <begin position="53"/>
        <end position="70"/>
    </location>
</feature>
<name>A0A4P7QEF4_9CORY</name>
<dbReference type="KEGG" id="cee:CENDO_03455"/>
<keyword evidence="3" id="KW-1185">Reference proteome</keyword>
<feature type="transmembrane region" description="Helical" evidence="1">
    <location>
        <begin position="82"/>
        <end position="102"/>
    </location>
</feature>
<sequence length="213" mass="22796">MKLASPRRLLISIVGLIVLMGGIAVTTKAGLGTTAVASPQYALSLIGGLSFGGWFFVISAVFLVIQLITLRGEFPRSGWLQIPATLISSPALDIWMWALGWLNPTNYIAQLAVVLLGTFILGLGVALVAAANYIYVPNEGITNLIATQLRISFPKAKAIFDATLLTFALALSAFVLHHFEVVREATVITLFALSPIVGIMLPYTKKLVADEAK</sequence>
<feature type="transmembrane region" description="Helical" evidence="1">
    <location>
        <begin position="185"/>
        <end position="203"/>
    </location>
</feature>
<dbReference type="Proteomes" id="UP000296352">
    <property type="component" value="Chromosome"/>
</dbReference>
<proteinExistence type="predicted"/>
<evidence type="ECO:0000313" key="2">
    <source>
        <dbReference type="EMBL" id="QCB27985.1"/>
    </source>
</evidence>
<reference evidence="2 3" key="1">
    <citation type="submission" date="2019-04" db="EMBL/GenBank/DDBJ databases">
        <title>Corynebacterium endometrii sp. nov., isolated from the uterus of a cow with endometritis.</title>
        <authorList>
            <person name="Ballas P."/>
            <person name="Ruckert C."/>
            <person name="Wagener K."/>
            <person name="Drillich M."/>
            <person name="Kaempfer P."/>
            <person name="Busse H.-J."/>
            <person name="Ehling-Schulz M."/>
        </authorList>
    </citation>
    <scope>NUCLEOTIDE SEQUENCE [LARGE SCALE GENOMIC DNA]</scope>
    <source>
        <strain evidence="2 3">LMM-1653</strain>
    </source>
</reference>
<dbReference type="Pfam" id="PF19700">
    <property type="entry name" value="DUF6198"/>
    <property type="match status" value="1"/>
</dbReference>
<dbReference type="AlphaFoldDB" id="A0A4P7QEF4"/>
<feature type="transmembrane region" description="Helical" evidence="1">
    <location>
        <begin position="156"/>
        <end position="179"/>
    </location>
</feature>
<feature type="transmembrane region" description="Helical" evidence="1">
    <location>
        <begin position="108"/>
        <end position="135"/>
    </location>
</feature>
<keyword evidence="1" id="KW-0812">Transmembrane</keyword>
<dbReference type="OrthoDB" id="87655at2"/>
<evidence type="ECO:0000313" key="3">
    <source>
        <dbReference type="Proteomes" id="UP000296352"/>
    </source>
</evidence>
<dbReference type="RefSeq" id="WP_136140786.1">
    <property type="nucleotide sequence ID" value="NZ_CP039247.1"/>
</dbReference>
<dbReference type="InterPro" id="IPR038750">
    <property type="entry name" value="YczE/YyaS-like"/>
</dbReference>
<keyword evidence="1" id="KW-1133">Transmembrane helix</keyword>
<evidence type="ECO:0008006" key="4">
    <source>
        <dbReference type="Google" id="ProtNLM"/>
    </source>
</evidence>
<accession>A0A4P7QEF4</accession>
<keyword evidence="1" id="KW-0472">Membrane</keyword>
<dbReference type="PANTHER" id="PTHR40078">
    <property type="entry name" value="INTEGRAL MEMBRANE PROTEIN-RELATED"/>
    <property type="match status" value="1"/>
</dbReference>
<evidence type="ECO:0000256" key="1">
    <source>
        <dbReference type="SAM" id="Phobius"/>
    </source>
</evidence>